<evidence type="ECO:0000313" key="2">
    <source>
        <dbReference type="EMBL" id="OAH31532.1"/>
    </source>
</evidence>
<dbReference type="GeneID" id="78286183"/>
<reference evidence="2" key="1">
    <citation type="submission" date="2016-02" db="EMBL/GenBank/DDBJ databases">
        <authorList>
            <person name="Wen L."/>
            <person name="He K."/>
            <person name="Yang H."/>
        </authorList>
    </citation>
    <scope>NUCLEOTIDE SEQUENCE [LARGE SCALE GENOMIC DNA]</scope>
    <source>
        <strain evidence="2">GA-15</strain>
    </source>
</reference>
<keyword evidence="3" id="KW-1185">Reference proteome</keyword>
<dbReference type="OrthoDB" id="4411111at2"/>
<sequence>MTYQEDADALEPQFIDVQRREIIARTVSAEEGVETLSIEKLVRGSEPKRIMLLNKFDAQQLKDVLDEYLKTIYSKELAGLNTTLSPKDMLELFGEDVN</sequence>
<evidence type="ECO:0000313" key="4">
    <source>
        <dbReference type="Proteomes" id="UP000544551"/>
    </source>
</evidence>
<dbReference type="KEGG" id="csta:CSTAT_09410"/>
<comment type="caution">
    <text evidence="2">The sequence shown here is derived from an EMBL/GenBank/DDBJ whole genome shotgun (WGS) entry which is preliminary data.</text>
</comment>
<dbReference type="Proteomes" id="UP000544551">
    <property type="component" value="Unassembled WGS sequence"/>
</dbReference>
<reference evidence="1 4" key="3">
    <citation type="submission" date="2020-04" db="EMBL/GenBank/DDBJ databases">
        <authorList>
            <person name="Hitch T.C.A."/>
            <person name="Wylensek D."/>
            <person name="Clavel T."/>
        </authorList>
    </citation>
    <scope>NUCLEOTIDE SEQUENCE [LARGE SCALE GENOMIC DNA]</scope>
    <source>
        <strain evidence="1 4">BL-383-APC-3D</strain>
    </source>
</reference>
<dbReference type="AlphaFoldDB" id="A0A0X8VIE2"/>
<dbReference type="Proteomes" id="UP000076947">
    <property type="component" value="Unassembled WGS sequence"/>
</dbReference>
<organism evidence="2 3">
    <name type="scientific">Corynebacterium stationis</name>
    <dbReference type="NCBI Taxonomy" id="1705"/>
    <lineage>
        <taxon>Bacteria</taxon>
        <taxon>Bacillati</taxon>
        <taxon>Actinomycetota</taxon>
        <taxon>Actinomycetes</taxon>
        <taxon>Mycobacteriales</taxon>
        <taxon>Corynebacteriaceae</taxon>
        <taxon>Corynebacterium</taxon>
    </lineage>
</organism>
<protein>
    <submittedName>
        <fullName evidence="2">Uncharacterized protein</fullName>
    </submittedName>
</protein>
<dbReference type="RefSeq" id="WP_066795415.1">
    <property type="nucleotide sequence ID" value="NZ_CAMNZH010000008.1"/>
</dbReference>
<accession>A0A0X8VIE2</accession>
<reference evidence="3" key="2">
    <citation type="submission" date="2016-02" db="EMBL/GenBank/DDBJ databases">
        <authorList>
            <person name="Kaur G."/>
            <person name="Nair G.R."/>
            <person name="Mayilraj S."/>
        </authorList>
    </citation>
    <scope>NUCLEOTIDE SEQUENCE [LARGE SCALE GENOMIC DNA]</scope>
    <source>
        <strain evidence="3">GA-15</strain>
    </source>
</reference>
<proteinExistence type="predicted"/>
<evidence type="ECO:0000313" key="1">
    <source>
        <dbReference type="EMBL" id="NME89660.1"/>
    </source>
</evidence>
<name>A0A0X8VIE2_9CORY</name>
<dbReference type="EMBL" id="LSTQ01000004">
    <property type="protein sequence ID" value="OAH31532.1"/>
    <property type="molecule type" value="Genomic_DNA"/>
</dbReference>
<gene>
    <name evidence="2" type="ORF">AYJ05_08090</name>
    <name evidence="1" type="ORF">HF853_08270</name>
</gene>
<dbReference type="EMBL" id="JABAFZ010000006">
    <property type="protein sequence ID" value="NME89660.1"/>
    <property type="molecule type" value="Genomic_DNA"/>
</dbReference>
<evidence type="ECO:0000313" key="3">
    <source>
        <dbReference type="Proteomes" id="UP000076947"/>
    </source>
</evidence>